<feature type="compositionally biased region" description="Polar residues" evidence="4">
    <location>
        <begin position="243"/>
        <end position="253"/>
    </location>
</feature>
<evidence type="ECO:0000313" key="7">
    <source>
        <dbReference type="Proteomes" id="UP000663131"/>
    </source>
</evidence>
<keyword evidence="1 3" id="KW-0547">Nucleotide-binding</keyword>
<sequence length="960" mass="107795">MALFRKDSKREPGYSHPSSRSTSARSSPSPEPAFSQFCKHPAVAVDVSNSSSDISAIADDDLHTPISQGIPLPQAKPSPTVGTRHRSSSMSQRLKHLFAPHLSKRETLDSPTNLSKLQPLQTSGFDDSRSVPSSPAIKIDSAIDHNEKHLSSAVHSAVALEPVSPVLTPVVASGKKTPISAKDHTSELTKELSNSMAKLSMRSAIPENSLDDVIEEEDEESDEESEEEKRRKEKDRLKVLESDGNSEPRSSSQDNHHRHRHHHHHHHNPGSHEHLEFRSSPFIRPAPRHRATISASIATSPKSTPVSPNIVPLEGSSPPIPDVDSGFRSDTTSSANTRRRHGSFRLLKPSSVDSSPVGSRSNSGSESRSGSTNGSRNRSNSDALAAHDSFLNSLKHSQSINYSTAHLFNQKVFKLKSSRVRVSADGLTHEHDYTKFKTQPIKPNRGLFGWMKRKDADDESYTTVEHSISLLPDSYSQQLMELKSDPTNYRWNYDDTDDDDDDDEADEDKQNGGKKNGNSRQNGFDLEDEEEDEDDDDNNDFDDEADDELIEPIIGKEQLKLINVMMDKIEHPEKFKDRMRAKGTNKKPLIEKYGRIEGFIGKGSYGTVSISSKIYNGDKKRKVYFAIKQLKRRNGESLHHFGNRVTSEFMISSCLTHQAIINVYDLMVDPVSMTYSQVMEFIPCGDLFSLISATNGLSVIECDCFFKQILNAITYLHSVGISHNDLKVENLLLTKKGQLKIIDFGTSAVFKTAWEDKVQFSRGPCGSERYVSPEQFDKKHSYDPRLADVWSLGVIYLVMLYGNYCWDVAKDCDERYDEFLDTRAKFDYSRRSKINHKQFKLIRKGMFNQIESINSGPYTNSRKYVLYNVLNPNPKYRMRTYQIWQSDWIKSFRVCEAGRGYLSYNDYIELALQTAHACATVATSVPASAVLAKAPASGQTSSQKSTLSTESSRRKPKKVN</sequence>
<dbReference type="Pfam" id="PF00069">
    <property type="entry name" value="Pkinase"/>
    <property type="match status" value="1"/>
</dbReference>
<feature type="region of interest" description="Disordered" evidence="4">
    <location>
        <begin position="1"/>
        <end position="35"/>
    </location>
</feature>
<proteinExistence type="predicted"/>
<evidence type="ECO:0000256" key="4">
    <source>
        <dbReference type="SAM" id="MobiDB-lite"/>
    </source>
</evidence>
<feature type="compositionally biased region" description="Polar residues" evidence="4">
    <location>
        <begin position="109"/>
        <end position="133"/>
    </location>
</feature>
<feature type="compositionally biased region" description="Basic and acidic residues" evidence="4">
    <location>
        <begin position="1"/>
        <end position="13"/>
    </location>
</feature>
<reference evidence="6" key="2">
    <citation type="journal article" name="BMC Genomics">
        <title>New genome assemblies reveal patterns of domestication and adaptation across Brettanomyces (Dekkera) species.</title>
        <authorList>
            <person name="Roach M.J."/>
            <person name="Borneman A.R."/>
        </authorList>
    </citation>
    <scope>NUCLEOTIDE SEQUENCE</scope>
    <source>
        <strain evidence="6">UCD 2041</strain>
    </source>
</reference>
<evidence type="ECO:0000259" key="5">
    <source>
        <dbReference type="PROSITE" id="PS50011"/>
    </source>
</evidence>
<dbReference type="PANTHER" id="PTHR24346:SF51">
    <property type="entry name" value="PAS DOMAIN-CONTAINING SERINE_THREONINE-PROTEIN KINASE"/>
    <property type="match status" value="1"/>
</dbReference>
<feature type="compositionally biased region" description="Basic residues" evidence="4">
    <location>
        <begin position="83"/>
        <end position="98"/>
    </location>
</feature>
<dbReference type="InterPro" id="IPR000719">
    <property type="entry name" value="Prot_kinase_dom"/>
</dbReference>
<dbReference type="GO" id="GO:0005524">
    <property type="term" value="F:ATP binding"/>
    <property type="evidence" value="ECO:0007669"/>
    <property type="project" value="UniProtKB-UniRule"/>
</dbReference>
<gene>
    <name evidence="6" type="ORF">BRETT_001108</name>
</gene>
<feature type="region of interest" description="Disordered" evidence="4">
    <location>
        <begin position="56"/>
        <end position="133"/>
    </location>
</feature>
<protein>
    <recommendedName>
        <fullName evidence="5">Protein kinase domain-containing protein</fullName>
    </recommendedName>
</protein>
<dbReference type="GO" id="GO:0030447">
    <property type="term" value="P:filamentous growth"/>
    <property type="evidence" value="ECO:0007669"/>
    <property type="project" value="UniProtKB-ARBA"/>
</dbReference>
<evidence type="ECO:0000256" key="1">
    <source>
        <dbReference type="ARBA" id="ARBA00022741"/>
    </source>
</evidence>
<dbReference type="GO" id="GO:0004674">
    <property type="term" value="F:protein serine/threonine kinase activity"/>
    <property type="evidence" value="ECO:0007669"/>
    <property type="project" value="TreeGrafter"/>
</dbReference>
<feature type="compositionally biased region" description="Low complexity" evidence="4">
    <location>
        <begin position="15"/>
        <end position="35"/>
    </location>
</feature>
<feature type="compositionally biased region" description="Basic and acidic residues" evidence="4">
    <location>
        <begin position="227"/>
        <end position="241"/>
    </location>
</feature>
<dbReference type="GO" id="GO:0035556">
    <property type="term" value="P:intracellular signal transduction"/>
    <property type="evidence" value="ECO:0007669"/>
    <property type="project" value="TreeGrafter"/>
</dbReference>
<evidence type="ECO:0000256" key="3">
    <source>
        <dbReference type="PROSITE-ProRule" id="PRU10141"/>
    </source>
</evidence>
<dbReference type="InterPro" id="IPR008271">
    <property type="entry name" value="Ser/Thr_kinase_AS"/>
</dbReference>
<dbReference type="KEGG" id="bbrx:BRETT_001108"/>
<keyword evidence="2 3" id="KW-0067">ATP-binding</keyword>
<feature type="region of interest" description="Disordered" evidence="4">
    <location>
        <begin position="486"/>
        <end position="549"/>
    </location>
</feature>
<dbReference type="PROSITE" id="PS00107">
    <property type="entry name" value="PROTEIN_KINASE_ATP"/>
    <property type="match status" value="1"/>
</dbReference>
<feature type="compositionally biased region" description="Low complexity" evidence="4">
    <location>
        <begin position="350"/>
        <end position="381"/>
    </location>
</feature>
<feature type="compositionally biased region" description="Low complexity" evidence="4">
    <location>
        <begin position="934"/>
        <end position="950"/>
    </location>
</feature>
<feature type="compositionally biased region" description="Acidic residues" evidence="4">
    <location>
        <begin position="525"/>
        <end position="549"/>
    </location>
</feature>
<dbReference type="EMBL" id="CP063136">
    <property type="protein sequence ID" value="QOU21386.1"/>
    <property type="molecule type" value="Genomic_DNA"/>
</dbReference>
<dbReference type="AlphaFoldDB" id="A0A871R7Y9"/>
<name>A0A871R7Y9_DEKBR</name>
<dbReference type="Proteomes" id="UP000663131">
    <property type="component" value="Chromosome 8"/>
</dbReference>
<dbReference type="PROSITE" id="PS50011">
    <property type="entry name" value="PROTEIN_KINASE_DOM"/>
    <property type="match status" value="1"/>
</dbReference>
<dbReference type="PANTHER" id="PTHR24346">
    <property type="entry name" value="MAP/MICROTUBULE AFFINITY-REGULATING KINASE"/>
    <property type="match status" value="1"/>
</dbReference>
<feature type="compositionally biased region" description="Basic and acidic residues" evidence="4">
    <location>
        <begin position="181"/>
        <end position="190"/>
    </location>
</feature>
<feature type="domain" description="Protein kinase" evidence="5">
    <location>
        <begin position="594"/>
        <end position="889"/>
    </location>
</feature>
<dbReference type="GO" id="GO:0005634">
    <property type="term" value="C:nucleus"/>
    <property type="evidence" value="ECO:0007669"/>
    <property type="project" value="TreeGrafter"/>
</dbReference>
<feature type="binding site" evidence="3">
    <location>
        <position position="628"/>
    </location>
    <ligand>
        <name>ATP</name>
        <dbReference type="ChEBI" id="CHEBI:30616"/>
    </ligand>
</feature>
<dbReference type="GO" id="GO:0045719">
    <property type="term" value="P:negative regulation of glycogen biosynthetic process"/>
    <property type="evidence" value="ECO:0007669"/>
    <property type="project" value="TreeGrafter"/>
</dbReference>
<feature type="compositionally biased region" description="Acidic residues" evidence="4">
    <location>
        <begin position="209"/>
        <end position="226"/>
    </location>
</feature>
<evidence type="ECO:0000256" key="2">
    <source>
        <dbReference type="ARBA" id="ARBA00022840"/>
    </source>
</evidence>
<dbReference type="InterPro" id="IPR017441">
    <property type="entry name" value="Protein_kinase_ATP_BS"/>
</dbReference>
<organism evidence="6 7">
    <name type="scientific">Dekkera bruxellensis</name>
    <name type="common">Brettanomyces custersii</name>
    <dbReference type="NCBI Taxonomy" id="5007"/>
    <lineage>
        <taxon>Eukaryota</taxon>
        <taxon>Fungi</taxon>
        <taxon>Dikarya</taxon>
        <taxon>Ascomycota</taxon>
        <taxon>Saccharomycotina</taxon>
        <taxon>Pichiomycetes</taxon>
        <taxon>Pichiales</taxon>
        <taxon>Pichiaceae</taxon>
        <taxon>Brettanomyces</taxon>
    </lineage>
</organism>
<feature type="compositionally biased region" description="Basic residues" evidence="4">
    <location>
        <begin position="256"/>
        <end position="269"/>
    </location>
</feature>
<dbReference type="GeneID" id="64573033"/>
<dbReference type="SUPFAM" id="SSF56112">
    <property type="entry name" value="Protein kinase-like (PK-like)"/>
    <property type="match status" value="1"/>
</dbReference>
<dbReference type="SMART" id="SM00220">
    <property type="entry name" value="S_TKc"/>
    <property type="match status" value="1"/>
</dbReference>
<evidence type="ECO:0000313" key="6">
    <source>
        <dbReference type="EMBL" id="QOU21386.1"/>
    </source>
</evidence>
<dbReference type="PROSITE" id="PS00108">
    <property type="entry name" value="PROTEIN_KINASE_ST"/>
    <property type="match status" value="1"/>
</dbReference>
<dbReference type="Gene3D" id="1.10.510.10">
    <property type="entry name" value="Transferase(Phosphotransferase) domain 1"/>
    <property type="match status" value="1"/>
</dbReference>
<dbReference type="InterPro" id="IPR011009">
    <property type="entry name" value="Kinase-like_dom_sf"/>
</dbReference>
<accession>A0A871R7Y9</accession>
<dbReference type="OrthoDB" id="6513151at2759"/>
<feature type="region of interest" description="Disordered" evidence="4">
    <location>
        <begin position="934"/>
        <end position="960"/>
    </location>
</feature>
<feature type="region of interest" description="Disordered" evidence="4">
    <location>
        <begin position="171"/>
        <end position="381"/>
    </location>
</feature>
<dbReference type="GO" id="GO:0005829">
    <property type="term" value="C:cytosol"/>
    <property type="evidence" value="ECO:0007669"/>
    <property type="project" value="TreeGrafter"/>
</dbReference>
<reference evidence="6" key="1">
    <citation type="submission" date="2020-10" db="EMBL/GenBank/DDBJ databases">
        <authorList>
            <person name="Palmer J.M."/>
        </authorList>
    </citation>
    <scope>NUCLEOTIDE SEQUENCE</scope>
    <source>
        <strain evidence="6">UCD 2041</strain>
    </source>
</reference>
<feature type="compositionally biased region" description="Acidic residues" evidence="4">
    <location>
        <begin position="494"/>
        <end position="507"/>
    </location>
</feature>
<dbReference type="RefSeq" id="XP_041137879.1">
    <property type="nucleotide sequence ID" value="XM_041279665.1"/>
</dbReference>
<feature type="compositionally biased region" description="Polar residues" evidence="4">
    <location>
        <begin position="293"/>
        <end position="307"/>
    </location>
</feature>